<dbReference type="EMBL" id="GG745354">
    <property type="protein sequence ID" value="KNE67711.1"/>
    <property type="molecule type" value="Genomic_DNA"/>
</dbReference>
<keyword evidence="4" id="KW-1185">Reference proteome</keyword>
<dbReference type="AlphaFoldDB" id="A0A0L0SYX7"/>
<dbReference type="VEuPathDB" id="FungiDB:AMAG_12443"/>
<reference evidence="4" key="2">
    <citation type="submission" date="2009-11" db="EMBL/GenBank/DDBJ databases">
        <title>The Genome Sequence of Allomyces macrogynus strain ATCC 38327.</title>
        <authorList>
            <consortium name="The Broad Institute Genome Sequencing Platform"/>
            <person name="Russ C."/>
            <person name="Cuomo C."/>
            <person name="Shea T."/>
            <person name="Young S.K."/>
            <person name="Zeng Q."/>
            <person name="Koehrsen M."/>
            <person name="Haas B."/>
            <person name="Borodovsky M."/>
            <person name="Guigo R."/>
            <person name="Alvarado L."/>
            <person name="Berlin A."/>
            <person name="Borenstein D."/>
            <person name="Chen Z."/>
            <person name="Engels R."/>
            <person name="Freedman E."/>
            <person name="Gellesch M."/>
            <person name="Goldberg J."/>
            <person name="Griggs A."/>
            <person name="Gujja S."/>
            <person name="Heiman D."/>
            <person name="Hepburn T."/>
            <person name="Howarth C."/>
            <person name="Jen D."/>
            <person name="Larson L."/>
            <person name="Lewis B."/>
            <person name="Mehta T."/>
            <person name="Park D."/>
            <person name="Pearson M."/>
            <person name="Roberts A."/>
            <person name="Saif S."/>
            <person name="Shenoy N."/>
            <person name="Sisk P."/>
            <person name="Stolte C."/>
            <person name="Sykes S."/>
            <person name="Walk T."/>
            <person name="White J."/>
            <person name="Yandava C."/>
            <person name="Burger G."/>
            <person name="Gray M.W."/>
            <person name="Holland P.W.H."/>
            <person name="King N."/>
            <person name="Lang F.B.F."/>
            <person name="Roger A.J."/>
            <person name="Ruiz-Trillo I."/>
            <person name="Lander E."/>
            <person name="Nusbaum C."/>
        </authorList>
    </citation>
    <scope>NUCLEOTIDE SEQUENCE [LARGE SCALE GENOMIC DNA]</scope>
    <source>
        <strain evidence="4">ATCC 38327</strain>
    </source>
</reference>
<feature type="compositionally biased region" description="Low complexity" evidence="1">
    <location>
        <begin position="297"/>
        <end position="309"/>
    </location>
</feature>
<feature type="transmembrane region" description="Helical" evidence="2">
    <location>
        <begin position="315"/>
        <end position="334"/>
    </location>
</feature>
<accession>A0A0L0SYX7</accession>
<sequence length="357" mass="36961">MLELSSAGPSKQVAVVQPNGHVLLAGRVRGSTEKPNPAVYEFDPSKGGTSKLSTTTTNVALKSSLQASAATSGESAVYTFGGVDDTGGEINNLSPLTVVSPDGKSTATNVTSSGPSARQLATMGRWNATHQLLSGGFVASDEDLGDQWLLEMKSLAWTRLSAAMARARYQHRSFVFKGRYVIHVGGFMAVKPYALVEYTDLSTGRAQVGTIVNAANGPASLVAGCAYMLEDVIIYVGGEQVASDGKNDGGYAPFLSLLQVQPQSDASLKFKWVTGSPTAVSTSRSTDGSPTAPPTASPSTESSPSGSGELKTSPISLIVIGSALVVAGCGLLVMHWRKQKQATPSAPKPAPTPVKAE</sequence>
<protein>
    <recommendedName>
        <fullName evidence="5">Kelch repeat protein</fullName>
    </recommendedName>
</protein>
<keyword evidence="2" id="KW-1133">Transmembrane helix</keyword>
<evidence type="ECO:0000256" key="2">
    <source>
        <dbReference type="SAM" id="Phobius"/>
    </source>
</evidence>
<feature type="region of interest" description="Disordered" evidence="1">
    <location>
        <begin position="279"/>
        <end position="309"/>
    </location>
</feature>
<evidence type="ECO:0000256" key="1">
    <source>
        <dbReference type="SAM" id="MobiDB-lite"/>
    </source>
</evidence>
<dbReference type="SUPFAM" id="SSF117281">
    <property type="entry name" value="Kelch motif"/>
    <property type="match status" value="1"/>
</dbReference>
<reference evidence="3 4" key="1">
    <citation type="submission" date="2009-11" db="EMBL/GenBank/DDBJ databases">
        <title>Annotation of Allomyces macrogynus ATCC 38327.</title>
        <authorList>
            <consortium name="The Broad Institute Genome Sequencing Platform"/>
            <person name="Russ C."/>
            <person name="Cuomo C."/>
            <person name="Burger G."/>
            <person name="Gray M.W."/>
            <person name="Holland P.W.H."/>
            <person name="King N."/>
            <person name="Lang F.B.F."/>
            <person name="Roger A.J."/>
            <person name="Ruiz-Trillo I."/>
            <person name="Young S.K."/>
            <person name="Zeng Q."/>
            <person name="Gargeya S."/>
            <person name="Fitzgerald M."/>
            <person name="Haas B."/>
            <person name="Abouelleil A."/>
            <person name="Alvarado L."/>
            <person name="Arachchi H.M."/>
            <person name="Berlin A."/>
            <person name="Chapman S.B."/>
            <person name="Gearin G."/>
            <person name="Goldberg J."/>
            <person name="Griggs A."/>
            <person name="Gujja S."/>
            <person name="Hansen M."/>
            <person name="Heiman D."/>
            <person name="Howarth C."/>
            <person name="Larimer J."/>
            <person name="Lui A."/>
            <person name="MacDonald P.J.P."/>
            <person name="McCowen C."/>
            <person name="Montmayeur A."/>
            <person name="Murphy C."/>
            <person name="Neiman D."/>
            <person name="Pearson M."/>
            <person name="Priest M."/>
            <person name="Roberts A."/>
            <person name="Saif S."/>
            <person name="Shea T."/>
            <person name="Sisk P."/>
            <person name="Stolte C."/>
            <person name="Sykes S."/>
            <person name="Wortman J."/>
            <person name="Nusbaum C."/>
            <person name="Birren B."/>
        </authorList>
    </citation>
    <scope>NUCLEOTIDE SEQUENCE [LARGE SCALE GENOMIC DNA]</scope>
    <source>
        <strain evidence="3 4">ATCC 38327</strain>
    </source>
</reference>
<evidence type="ECO:0000313" key="4">
    <source>
        <dbReference type="Proteomes" id="UP000054350"/>
    </source>
</evidence>
<dbReference type="OrthoDB" id="69641at2759"/>
<name>A0A0L0SYX7_ALLM3</name>
<dbReference type="InterPro" id="IPR015915">
    <property type="entry name" value="Kelch-typ_b-propeller"/>
</dbReference>
<proteinExistence type="predicted"/>
<gene>
    <name evidence="3" type="ORF">AMAG_12443</name>
</gene>
<evidence type="ECO:0008006" key="5">
    <source>
        <dbReference type="Google" id="ProtNLM"/>
    </source>
</evidence>
<keyword evidence="2" id="KW-0472">Membrane</keyword>
<dbReference type="Gene3D" id="2.120.10.80">
    <property type="entry name" value="Kelch-type beta propeller"/>
    <property type="match status" value="1"/>
</dbReference>
<dbReference type="Proteomes" id="UP000054350">
    <property type="component" value="Unassembled WGS sequence"/>
</dbReference>
<keyword evidence="2" id="KW-0812">Transmembrane</keyword>
<evidence type="ECO:0000313" key="3">
    <source>
        <dbReference type="EMBL" id="KNE67711.1"/>
    </source>
</evidence>
<organism evidence="3 4">
    <name type="scientific">Allomyces macrogynus (strain ATCC 38327)</name>
    <name type="common">Allomyces javanicus var. macrogynus</name>
    <dbReference type="NCBI Taxonomy" id="578462"/>
    <lineage>
        <taxon>Eukaryota</taxon>
        <taxon>Fungi</taxon>
        <taxon>Fungi incertae sedis</taxon>
        <taxon>Blastocladiomycota</taxon>
        <taxon>Blastocladiomycetes</taxon>
        <taxon>Blastocladiales</taxon>
        <taxon>Blastocladiaceae</taxon>
        <taxon>Allomyces</taxon>
    </lineage>
</organism>